<reference evidence="2" key="1">
    <citation type="submission" date="2023-03" db="EMBL/GenBank/DDBJ databases">
        <authorList>
            <person name="Shen W."/>
            <person name="Cai J."/>
        </authorList>
    </citation>
    <scope>NUCLEOTIDE SEQUENCE</scope>
    <source>
        <strain evidence="2">B646-2</strain>
    </source>
</reference>
<accession>A0AAW8SXM8</accession>
<evidence type="ECO:0000259" key="1">
    <source>
        <dbReference type="PROSITE" id="PS50943"/>
    </source>
</evidence>
<dbReference type="Gene3D" id="1.10.260.40">
    <property type="entry name" value="lambda repressor-like DNA-binding domains"/>
    <property type="match status" value="1"/>
</dbReference>
<name>A0AAW8SXM8_9ENTE</name>
<dbReference type="CDD" id="cd00093">
    <property type="entry name" value="HTH_XRE"/>
    <property type="match status" value="1"/>
</dbReference>
<dbReference type="Proteomes" id="UP001249240">
    <property type="component" value="Unassembled WGS sequence"/>
</dbReference>
<protein>
    <submittedName>
        <fullName evidence="2">Helix-turn-helix transcriptional regulator</fullName>
    </submittedName>
</protein>
<comment type="caution">
    <text evidence="2">The sequence shown here is derived from an EMBL/GenBank/DDBJ whole genome shotgun (WGS) entry which is preliminary data.</text>
</comment>
<feature type="domain" description="HTH cro/C1-type" evidence="1">
    <location>
        <begin position="7"/>
        <end position="63"/>
    </location>
</feature>
<dbReference type="RefSeq" id="WP_010746699.1">
    <property type="nucleotide sequence ID" value="NZ_BAAAXM010000009.1"/>
</dbReference>
<dbReference type="AlphaFoldDB" id="A0AAW8SXM8"/>
<dbReference type="GO" id="GO:0003677">
    <property type="term" value="F:DNA binding"/>
    <property type="evidence" value="ECO:0007669"/>
    <property type="project" value="InterPro"/>
</dbReference>
<dbReference type="PROSITE" id="PS50943">
    <property type="entry name" value="HTH_CROC1"/>
    <property type="match status" value="1"/>
</dbReference>
<gene>
    <name evidence="2" type="ORF">P7D78_04985</name>
</gene>
<dbReference type="EMBL" id="JARPXM010000003">
    <property type="protein sequence ID" value="MDT2537469.1"/>
    <property type="molecule type" value="Genomic_DNA"/>
</dbReference>
<evidence type="ECO:0000313" key="2">
    <source>
        <dbReference type="EMBL" id="MDT2537469.1"/>
    </source>
</evidence>
<proteinExistence type="predicted"/>
<organism evidence="2 3">
    <name type="scientific">Enterococcus raffinosus</name>
    <dbReference type="NCBI Taxonomy" id="71452"/>
    <lineage>
        <taxon>Bacteria</taxon>
        <taxon>Bacillati</taxon>
        <taxon>Bacillota</taxon>
        <taxon>Bacilli</taxon>
        <taxon>Lactobacillales</taxon>
        <taxon>Enterococcaceae</taxon>
        <taxon>Enterococcus</taxon>
    </lineage>
</organism>
<sequence length="81" mass="9280">MELGKRIRSKSEELKMPQQQLAEQIYVTRQTISKLELEKSVSDAISKKGLERVLGIQFTEESSSKKEKEEDFLKKVHGSLA</sequence>
<dbReference type="Pfam" id="PF01381">
    <property type="entry name" value="HTH_3"/>
    <property type="match status" value="1"/>
</dbReference>
<dbReference type="SMART" id="SM00530">
    <property type="entry name" value="HTH_XRE"/>
    <property type="match status" value="1"/>
</dbReference>
<dbReference type="SUPFAM" id="SSF47413">
    <property type="entry name" value="lambda repressor-like DNA-binding domains"/>
    <property type="match status" value="1"/>
</dbReference>
<dbReference type="InterPro" id="IPR001387">
    <property type="entry name" value="Cro/C1-type_HTH"/>
</dbReference>
<evidence type="ECO:0000313" key="3">
    <source>
        <dbReference type="Proteomes" id="UP001249240"/>
    </source>
</evidence>
<dbReference type="InterPro" id="IPR010982">
    <property type="entry name" value="Lambda_DNA-bd_dom_sf"/>
</dbReference>